<keyword evidence="2" id="KW-1185">Reference proteome</keyword>
<dbReference type="KEGG" id="bvv:BHK69_25780"/>
<sequence>MSPGKIQEMQREVTAFEWKVGTWAAEVPIGGAVYIGLDPLNHSLQLMTRILNGEKDGQGFERRSLVDCLRASHRNCGDGYWLIDDIGQEGGRGARQLLWS</sequence>
<reference evidence="1 2" key="1">
    <citation type="journal article" date="2015" name="Antonie Van Leeuwenhoek">
        <title>Bosea vaviloviae sp. nov., a new species of slow-growing rhizobia isolated from nodules of the relict species Vavilovia formosa (Stev.) Fed.</title>
        <authorList>
            <person name="Safronova V.I."/>
            <person name="Kuznetsova I.G."/>
            <person name="Sazanova A.L."/>
            <person name="Kimeklis A.K."/>
            <person name="Belimov A.A."/>
            <person name="Andronov E.E."/>
            <person name="Pinaev A.G."/>
            <person name="Chizhevskaya E.P."/>
            <person name="Pukhaev A.R."/>
            <person name="Popov K.P."/>
            <person name="Willems A."/>
            <person name="Tikhonovich I.A."/>
        </authorList>
    </citation>
    <scope>NUCLEOTIDE SEQUENCE [LARGE SCALE GENOMIC DNA]</scope>
    <source>
        <strain evidence="1 2">Vaf18</strain>
    </source>
</reference>
<protein>
    <submittedName>
        <fullName evidence="1">Uncharacterized protein</fullName>
    </submittedName>
</protein>
<proteinExistence type="predicted"/>
<dbReference type="Proteomes" id="UP000094969">
    <property type="component" value="Chromosome"/>
</dbReference>
<organism evidence="1 2">
    <name type="scientific">Bosea vaviloviae</name>
    <dbReference type="NCBI Taxonomy" id="1526658"/>
    <lineage>
        <taxon>Bacteria</taxon>
        <taxon>Pseudomonadati</taxon>
        <taxon>Pseudomonadota</taxon>
        <taxon>Alphaproteobacteria</taxon>
        <taxon>Hyphomicrobiales</taxon>
        <taxon>Boseaceae</taxon>
        <taxon>Bosea</taxon>
    </lineage>
</organism>
<evidence type="ECO:0000313" key="1">
    <source>
        <dbReference type="EMBL" id="AOO83396.1"/>
    </source>
</evidence>
<gene>
    <name evidence="1" type="ORF">BHK69_25780</name>
</gene>
<dbReference type="EMBL" id="CP017147">
    <property type="protein sequence ID" value="AOO83396.1"/>
    <property type="molecule type" value="Genomic_DNA"/>
</dbReference>
<accession>A0A1D7U7Q3</accession>
<evidence type="ECO:0000313" key="2">
    <source>
        <dbReference type="Proteomes" id="UP000094969"/>
    </source>
</evidence>
<dbReference type="AlphaFoldDB" id="A0A1D7U7Q3"/>
<name>A0A1D7U7Q3_9HYPH</name>